<dbReference type="InterPro" id="IPR000515">
    <property type="entry name" value="MetI-like"/>
</dbReference>
<evidence type="ECO:0000259" key="8">
    <source>
        <dbReference type="PROSITE" id="PS50928"/>
    </source>
</evidence>
<evidence type="ECO:0000256" key="4">
    <source>
        <dbReference type="ARBA" id="ARBA00022692"/>
    </source>
</evidence>
<protein>
    <submittedName>
        <fullName evidence="9">Permease component of ABC-type sugar transporter</fullName>
    </submittedName>
</protein>
<evidence type="ECO:0000256" key="6">
    <source>
        <dbReference type="ARBA" id="ARBA00023136"/>
    </source>
</evidence>
<organism evidence="9 10">
    <name type="scientific">Hungatella hathewayi</name>
    <dbReference type="NCBI Taxonomy" id="154046"/>
    <lineage>
        <taxon>Bacteria</taxon>
        <taxon>Bacillati</taxon>
        <taxon>Bacillota</taxon>
        <taxon>Clostridia</taxon>
        <taxon>Lachnospirales</taxon>
        <taxon>Lachnospiraceae</taxon>
        <taxon>Hungatella</taxon>
    </lineage>
</organism>
<proteinExistence type="inferred from homology"/>
<dbReference type="PANTHER" id="PTHR43005">
    <property type="entry name" value="BLR7065 PROTEIN"/>
    <property type="match status" value="1"/>
</dbReference>
<feature type="transmembrane region" description="Helical" evidence="7">
    <location>
        <begin position="211"/>
        <end position="233"/>
    </location>
</feature>
<dbReference type="GO" id="GO:0005886">
    <property type="term" value="C:plasma membrane"/>
    <property type="evidence" value="ECO:0007669"/>
    <property type="project" value="UniProtKB-SubCell"/>
</dbReference>
<gene>
    <name evidence="9" type="primary">ycjO_28</name>
    <name evidence="9" type="ORF">ERS852407_04434</name>
</gene>
<dbReference type="AlphaFoldDB" id="A0A174IZ81"/>
<evidence type="ECO:0000256" key="5">
    <source>
        <dbReference type="ARBA" id="ARBA00022989"/>
    </source>
</evidence>
<accession>A0A174IZ81</accession>
<dbReference type="Pfam" id="PF00528">
    <property type="entry name" value="BPD_transp_1"/>
    <property type="match status" value="1"/>
</dbReference>
<feature type="domain" description="ABC transmembrane type-1" evidence="8">
    <location>
        <begin position="75"/>
        <end position="289"/>
    </location>
</feature>
<evidence type="ECO:0000256" key="2">
    <source>
        <dbReference type="ARBA" id="ARBA00022448"/>
    </source>
</evidence>
<keyword evidence="9" id="KW-0762">Sugar transport</keyword>
<dbReference type="SUPFAM" id="SSF161098">
    <property type="entry name" value="MetI-like"/>
    <property type="match status" value="1"/>
</dbReference>
<keyword evidence="4 7" id="KW-0812">Transmembrane</keyword>
<evidence type="ECO:0000313" key="9">
    <source>
        <dbReference type="EMBL" id="CUO92763.1"/>
    </source>
</evidence>
<dbReference type="CDD" id="cd06261">
    <property type="entry name" value="TM_PBP2"/>
    <property type="match status" value="1"/>
</dbReference>
<feature type="transmembrane region" description="Helical" evidence="7">
    <location>
        <begin position="20"/>
        <end position="43"/>
    </location>
</feature>
<name>A0A174IZ81_9FIRM</name>
<dbReference type="Gene3D" id="1.10.3720.10">
    <property type="entry name" value="MetI-like"/>
    <property type="match status" value="1"/>
</dbReference>
<keyword evidence="6 7" id="KW-0472">Membrane</keyword>
<feature type="transmembrane region" description="Helical" evidence="7">
    <location>
        <begin position="75"/>
        <end position="100"/>
    </location>
</feature>
<dbReference type="InterPro" id="IPR035906">
    <property type="entry name" value="MetI-like_sf"/>
</dbReference>
<evidence type="ECO:0000256" key="1">
    <source>
        <dbReference type="ARBA" id="ARBA00004651"/>
    </source>
</evidence>
<keyword evidence="2 7" id="KW-0813">Transport</keyword>
<evidence type="ECO:0000256" key="3">
    <source>
        <dbReference type="ARBA" id="ARBA00022475"/>
    </source>
</evidence>
<comment type="similarity">
    <text evidence="7">Belongs to the binding-protein-dependent transport system permease family.</text>
</comment>
<keyword evidence="3" id="KW-1003">Cell membrane</keyword>
<keyword evidence="5 7" id="KW-1133">Transmembrane helix</keyword>
<evidence type="ECO:0000256" key="7">
    <source>
        <dbReference type="RuleBase" id="RU363032"/>
    </source>
</evidence>
<feature type="transmembrane region" description="Helical" evidence="7">
    <location>
        <begin position="162"/>
        <end position="190"/>
    </location>
</feature>
<dbReference type="GO" id="GO:0055085">
    <property type="term" value="P:transmembrane transport"/>
    <property type="evidence" value="ECO:0007669"/>
    <property type="project" value="InterPro"/>
</dbReference>
<dbReference type="RefSeq" id="WP_055658435.1">
    <property type="nucleotide sequence ID" value="NZ_CABIXC010000014.1"/>
</dbReference>
<dbReference type="PROSITE" id="PS50928">
    <property type="entry name" value="ABC_TM1"/>
    <property type="match status" value="1"/>
</dbReference>
<feature type="transmembrane region" description="Helical" evidence="7">
    <location>
        <begin position="268"/>
        <end position="292"/>
    </location>
</feature>
<sequence length="305" mass="34716">MSNRVKTSRKNKDYFGYKLLLPSTVLFLLISVYPLISGIWMSFTNKSLMRSNQTKFIFLENYIKLFQDKEFLGSLAFTFLYTTLVVFISYAAGLILALALNRDMKGRAVFRTIFLLPWVIPSVVAMTNWSWLLNDQFGFINSFLEKLHIIESPILFLADYKYIRITVILISVWKSMPFMMISLLAGLQSVPKELYEAASMDGAGFLAKLKLITLPLIWPVSFISVTLNFIWTINNFENIWLLTGGGPNGHTFTLPIYSYYTAFYRQNLSYAATIATTLIICMLLVGGVYLMIKRKGMAGEGGMES</sequence>
<dbReference type="EMBL" id="CYZE01000014">
    <property type="protein sequence ID" value="CUO92763.1"/>
    <property type="molecule type" value="Genomic_DNA"/>
</dbReference>
<comment type="subcellular location">
    <subcellularLocation>
        <location evidence="1 7">Cell membrane</location>
        <topology evidence="1 7">Multi-pass membrane protein</topology>
    </subcellularLocation>
</comment>
<feature type="transmembrane region" description="Helical" evidence="7">
    <location>
        <begin position="112"/>
        <end position="132"/>
    </location>
</feature>
<dbReference type="Proteomes" id="UP000095651">
    <property type="component" value="Unassembled WGS sequence"/>
</dbReference>
<evidence type="ECO:0000313" key="10">
    <source>
        <dbReference type="Proteomes" id="UP000095651"/>
    </source>
</evidence>
<dbReference type="PANTHER" id="PTHR43005:SF1">
    <property type="entry name" value="SPERMIDINE_PUTRESCINE TRANSPORT SYSTEM PERMEASE PROTEIN"/>
    <property type="match status" value="1"/>
</dbReference>
<reference evidence="9 10" key="1">
    <citation type="submission" date="2015-09" db="EMBL/GenBank/DDBJ databases">
        <authorList>
            <consortium name="Pathogen Informatics"/>
        </authorList>
    </citation>
    <scope>NUCLEOTIDE SEQUENCE [LARGE SCALE GENOMIC DNA]</scope>
    <source>
        <strain evidence="9 10">2789STDY5608850</strain>
    </source>
</reference>